<sequence>MTTAFRQETSVAADATLWDVGGHRLRQSTEPGVLLYSRRALRFAADSRGRPLATITRSLEHRGGRPAVTGGAASLGFLGVEPDEPAALLSLQDSWTRVVRDSGYEARGASAGEGADPRYLPLPLRDPVLSAEVDPAQAEVVSGPSPTVLRLDLTAAGAEAWAAAAGTGAPVSGTVRLAYSYPRFLPRATAVLRLHGVRVFEELRAALGVTPDGAPSGTQAELRAAWQGLTRTGAVEVSMSGGGTVDGGTVDGGAVDGGAVGGEGSAGAVGAGGTDGPGGGTGGLLGALVEQAFQSLLETMFVPLPAAGAGPPAYALLWTRARDMPDLPLSVSVEGQTWLTETLEAGVGELLSALGPGAVHDVFPDVSVPVTVTVEGCEAVSSVAVSLDFGDARAPEAFTFDRAGGRRAVTVTTGQPGLLSVRHRTRAVFRDPAWPVVTDEGVLTAAGPDLAVAPSAWRRELRLHAFVVEDGRVADGAWGRGDLLVADLRWTHPALPDMITRSAGLVPGSAPLLVAFPAPPSAAPGRLTVGAKGSADGRVLTGSGEVPPGNGDVFLLLERGAVRVVTDPSALPAGPLAERLRTAAGRSPVRQEEGRVAEDRRGTDVSFGVALVPQPTTVSAWAAAMAMVLAARDRVPQRPAEVAARAGIPLGTAPAWPRIRAAAAGRGLSEERGRRTRPAQWAELLRARGPVWIAREEMPSHTAVVCGITGDGTPHGTRVRLCSPWPPGVGSEGTKTFREFDEEFGLATSGAVLVHG</sequence>
<name>A0ABS2ULI0_9ACTN</name>
<reference evidence="1 2" key="1">
    <citation type="journal article" date="2016" name="Arch. Microbiol.">
        <title>Streptomyces zhihengii sp. nov., isolated from rhizospheric soil of Psammosilene tunicoides.</title>
        <authorList>
            <person name="Huang M.J."/>
            <person name="Fei J.J."/>
            <person name="Salam N."/>
            <person name="Kim C.J."/>
            <person name="Hozzein W.N."/>
            <person name="Xiao M."/>
            <person name="Huang H.Q."/>
            <person name="Li W.J."/>
        </authorList>
    </citation>
    <scope>NUCLEOTIDE SEQUENCE [LARGE SCALE GENOMIC DNA]</scope>
    <source>
        <strain evidence="1 2">YIM T102</strain>
    </source>
</reference>
<evidence type="ECO:0008006" key="3">
    <source>
        <dbReference type="Google" id="ProtNLM"/>
    </source>
</evidence>
<accession>A0ABS2ULI0</accession>
<proteinExistence type="predicted"/>
<comment type="caution">
    <text evidence="1">The sequence shown here is derived from an EMBL/GenBank/DDBJ whole genome shotgun (WGS) entry which is preliminary data.</text>
</comment>
<dbReference type="InterPro" id="IPR022118">
    <property type="entry name" value="Peptidase_C70_AvrRpt2"/>
</dbReference>
<keyword evidence="2" id="KW-1185">Reference proteome</keyword>
<dbReference type="RefSeq" id="WP_205372665.1">
    <property type="nucleotide sequence ID" value="NZ_JAFEJA010000001.1"/>
</dbReference>
<gene>
    <name evidence="1" type="ORF">JE024_06415</name>
</gene>
<evidence type="ECO:0000313" key="2">
    <source>
        <dbReference type="Proteomes" id="UP000664109"/>
    </source>
</evidence>
<dbReference type="Proteomes" id="UP000664109">
    <property type="component" value="Unassembled WGS sequence"/>
</dbReference>
<protein>
    <recommendedName>
        <fullName evidence="3">Peptidase C39-like domain-containing protein</fullName>
    </recommendedName>
</protein>
<dbReference type="EMBL" id="JAFEJA010000001">
    <property type="protein sequence ID" value="MBM9618384.1"/>
    <property type="molecule type" value="Genomic_DNA"/>
</dbReference>
<organism evidence="1 2">
    <name type="scientific">Streptomyces zhihengii</name>
    <dbReference type="NCBI Taxonomy" id="1818004"/>
    <lineage>
        <taxon>Bacteria</taxon>
        <taxon>Bacillati</taxon>
        <taxon>Actinomycetota</taxon>
        <taxon>Actinomycetes</taxon>
        <taxon>Kitasatosporales</taxon>
        <taxon>Streptomycetaceae</taxon>
        <taxon>Streptomyces</taxon>
    </lineage>
</organism>
<dbReference type="Pfam" id="PF12385">
    <property type="entry name" value="Peptidase_C70"/>
    <property type="match status" value="1"/>
</dbReference>
<evidence type="ECO:0000313" key="1">
    <source>
        <dbReference type="EMBL" id="MBM9618384.1"/>
    </source>
</evidence>